<evidence type="ECO:0000313" key="3">
    <source>
        <dbReference type="Proteomes" id="UP000649617"/>
    </source>
</evidence>
<feature type="transmembrane region" description="Helical" evidence="1">
    <location>
        <begin position="274"/>
        <end position="297"/>
    </location>
</feature>
<dbReference type="Proteomes" id="UP000649617">
    <property type="component" value="Unassembled WGS sequence"/>
</dbReference>
<gene>
    <name evidence="2" type="ORF">SPIL2461_LOCUS12291</name>
</gene>
<name>A0A812SEX1_SYMPI</name>
<dbReference type="OrthoDB" id="436034at2759"/>
<keyword evidence="1" id="KW-1133">Transmembrane helix</keyword>
<keyword evidence="1" id="KW-0472">Membrane</keyword>
<comment type="caution">
    <text evidence="2">The sequence shown here is derived from an EMBL/GenBank/DDBJ whole genome shotgun (WGS) entry which is preliminary data.</text>
</comment>
<dbReference type="EMBL" id="CAJNIZ010025069">
    <property type="protein sequence ID" value="CAE7481389.1"/>
    <property type="molecule type" value="Genomic_DNA"/>
</dbReference>
<proteinExistence type="predicted"/>
<evidence type="ECO:0000313" key="2">
    <source>
        <dbReference type="EMBL" id="CAE7481389.1"/>
    </source>
</evidence>
<dbReference type="AlphaFoldDB" id="A0A812SEX1"/>
<protein>
    <submittedName>
        <fullName evidence="2">Uncharacterized protein</fullName>
    </submittedName>
</protein>
<sequence>MNVLMQGIFVGIAWFNFLEPDVDDTTVRDAFRWRESSGHSLTEYDAVSGSSLAERVCNGDKSLHLSGVQMTLYEDIQKYLKPGQEGVSAYFTGQVLCMVALVARLKVTSLELQKKSMWICVAVHCRASIPGLLVSDGGQGPDRREVSHALALHRGIAAVPRGYNKLEPRENPFTQVTHYRLTSITRRRVFASGVLLAYRLVAAALLIYVGTYFLVYTVNVTELILNAVALEIILDIDDLIFDALATTPGRHLVHHLEPLPMPSFPRFRGADSKALVMSLLIPGISILVYILMLAPMVQTLQSVSDELCGGNLKFVWHLDKRNITVLAPTSGDGWNDVAGIQIQAIQEAQRAQSLQSLQGADNTQYGVWLSNVNALLDTSEYSLDTLVDMSNAACGDLATGVPMLNYLREGLENQSLTGCADASMYCNSVSKMPGWELDGGKGYFTRMLCSETCGCSNPGGSYFFVDGCPYGKKRPCYSSTPFQETLQTTSCQEKTPQELRSSTTWLSWVTALRSFADAGHGLQGQAEARLLAQAMWDHGCGFGENLTAQNISWGDCFEWGSTFDWNFKTLDFFCPVSCGCDGSRRDTACPTPQGMTCDEAEECVFIDNWYFCRGNVEVIDGIMQLEINDLMLAGAHAAEFESALQKTVANISGDVPPDAIKAHAAIAPVPGAPSRLLAQLSVEMNIFLTSPRVSRSEVEQRISAYSPEQLSSLYSSKLSELSVDVSAIGVSVSGLSLMGQKRET</sequence>
<accession>A0A812SEX1</accession>
<keyword evidence="3" id="KW-1185">Reference proteome</keyword>
<evidence type="ECO:0000256" key="1">
    <source>
        <dbReference type="SAM" id="Phobius"/>
    </source>
</evidence>
<organism evidence="2 3">
    <name type="scientific">Symbiodinium pilosum</name>
    <name type="common">Dinoflagellate</name>
    <dbReference type="NCBI Taxonomy" id="2952"/>
    <lineage>
        <taxon>Eukaryota</taxon>
        <taxon>Sar</taxon>
        <taxon>Alveolata</taxon>
        <taxon>Dinophyceae</taxon>
        <taxon>Suessiales</taxon>
        <taxon>Symbiodiniaceae</taxon>
        <taxon>Symbiodinium</taxon>
    </lineage>
</organism>
<reference evidence="2" key="1">
    <citation type="submission" date="2021-02" db="EMBL/GenBank/DDBJ databases">
        <authorList>
            <person name="Dougan E. K."/>
            <person name="Rhodes N."/>
            <person name="Thang M."/>
            <person name="Chan C."/>
        </authorList>
    </citation>
    <scope>NUCLEOTIDE SEQUENCE</scope>
</reference>
<keyword evidence="1" id="KW-0812">Transmembrane</keyword>
<feature type="transmembrane region" description="Helical" evidence="1">
    <location>
        <begin position="189"/>
        <end position="208"/>
    </location>
</feature>